<dbReference type="Pfam" id="PF12171">
    <property type="entry name" value="zf-C2H2_jaz"/>
    <property type="match status" value="1"/>
</dbReference>
<evidence type="ECO:0000256" key="5">
    <source>
        <dbReference type="SAM" id="MobiDB-lite"/>
    </source>
</evidence>
<dbReference type="GO" id="GO:0046540">
    <property type="term" value="C:U4/U6 x U5 tri-snRNP complex"/>
    <property type="evidence" value="ECO:0007669"/>
    <property type="project" value="TreeGrafter"/>
</dbReference>
<dbReference type="AlphaFoldDB" id="A0A1E4U2B0"/>
<dbReference type="GO" id="GO:0000398">
    <property type="term" value="P:mRNA splicing, via spliceosome"/>
    <property type="evidence" value="ECO:0007669"/>
    <property type="project" value="InterPro"/>
</dbReference>
<dbReference type="EMBL" id="KV454011">
    <property type="protein sequence ID" value="ODV98131.1"/>
    <property type="molecule type" value="Genomic_DNA"/>
</dbReference>
<dbReference type="Gene3D" id="3.30.160.60">
    <property type="entry name" value="Classic Zinc Finger"/>
    <property type="match status" value="1"/>
</dbReference>
<evidence type="ECO:0000259" key="6">
    <source>
        <dbReference type="PROSITE" id="PS00028"/>
    </source>
</evidence>
<dbReference type="InterPro" id="IPR040107">
    <property type="entry name" value="Snu23"/>
</dbReference>
<dbReference type="OrthoDB" id="30343at2759"/>
<dbReference type="SUPFAM" id="SSF57667">
    <property type="entry name" value="beta-beta-alpha zinc fingers"/>
    <property type="match status" value="1"/>
</dbReference>
<dbReference type="PANTHER" id="PTHR45986:SF1">
    <property type="entry name" value="ZINC FINGER MATRIN-TYPE PROTEIN 2"/>
    <property type="match status" value="1"/>
</dbReference>
<evidence type="ECO:0000256" key="3">
    <source>
        <dbReference type="ARBA" id="ARBA00022833"/>
    </source>
</evidence>
<keyword evidence="8" id="KW-1185">Reference proteome</keyword>
<evidence type="ECO:0000256" key="2">
    <source>
        <dbReference type="ARBA" id="ARBA00022771"/>
    </source>
</evidence>
<dbReference type="STRING" id="669874.A0A1E4U2B0"/>
<dbReference type="PROSITE" id="PS00028">
    <property type="entry name" value="ZINC_FINGER_C2H2_1"/>
    <property type="match status" value="1"/>
</dbReference>
<dbReference type="GO" id="GO:0008270">
    <property type="term" value="F:zinc ion binding"/>
    <property type="evidence" value="ECO:0007669"/>
    <property type="project" value="UniProtKB-KW"/>
</dbReference>
<dbReference type="GO" id="GO:0005681">
    <property type="term" value="C:spliceosomal complex"/>
    <property type="evidence" value="ECO:0007669"/>
    <property type="project" value="InterPro"/>
</dbReference>
<proteinExistence type="predicted"/>
<dbReference type="InterPro" id="IPR036236">
    <property type="entry name" value="Znf_C2H2_sf"/>
</dbReference>
<dbReference type="InterPro" id="IPR022755">
    <property type="entry name" value="Znf_C2H2_jaz"/>
</dbReference>
<keyword evidence="1" id="KW-0479">Metal-binding</keyword>
<protein>
    <recommendedName>
        <fullName evidence="6">C2H2-type domain-containing protein</fullName>
    </recommendedName>
</protein>
<keyword evidence="4" id="KW-0539">Nucleus</keyword>
<feature type="region of interest" description="Disordered" evidence="5">
    <location>
        <begin position="169"/>
        <end position="197"/>
    </location>
</feature>
<dbReference type="PANTHER" id="PTHR45986">
    <property type="entry name" value="ZINC FINGER MATRIN-TYPE PROTEIN 2"/>
    <property type="match status" value="1"/>
</dbReference>
<evidence type="ECO:0000313" key="7">
    <source>
        <dbReference type="EMBL" id="ODV98131.1"/>
    </source>
</evidence>
<dbReference type="InterPro" id="IPR013087">
    <property type="entry name" value="Znf_C2H2_type"/>
</dbReference>
<keyword evidence="3" id="KW-0862">Zinc</keyword>
<feature type="domain" description="C2H2-type" evidence="6">
    <location>
        <begin position="89"/>
        <end position="111"/>
    </location>
</feature>
<organism evidence="7 8">
    <name type="scientific">Pachysolen tannophilus NRRL Y-2460</name>
    <dbReference type="NCBI Taxonomy" id="669874"/>
    <lineage>
        <taxon>Eukaryota</taxon>
        <taxon>Fungi</taxon>
        <taxon>Dikarya</taxon>
        <taxon>Ascomycota</taxon>
        <taxon>Saccharomycotina</taxon>
        <taxon>Pichiomycetes</taxon>
        <taxon>Pachysolenaceae</taxon>
        <taxon>Pachysolen</taxon>
    </lineage>
</organism>
<evidence type="ECO:0000256" key="4">
    <source>
        <dbReference type="ARBA" id="ARBA00023242"/>
    </source>
</evidence>
<sequence length="197" mass="23378">MSDKKSELSFGRRQWDKDEYARVAYEKRQKRRGVGVVEDDEKTTMKKYDFYKKRLDNLQQIDDLNKISLVSLQAADATGKRGKSVGFYCDVCNLTFKNNLEFIEHLNSKQHYSNSGFDYEIENNNKDITLEMIIDRVTKLKQLKDKEALEKDEGFNLKKRIEMRKIFEEKEKERTKQKQAKKRQKLKQKKASFGGQQ</sequence>
<keyword evidence="2" id="KW-0863">Zinc-finger</keyword>
<accession>A0A1E4U2B0</accession>
<gene>
    <name evidence="7" type="ORF">PACTADRAFT_83465</name>
</gene>
<feature type="compositionally biased region" description="Basic residues" evidence="5">
    <location>
        <begin position="177"/>
        <end position="190"/>
    </location>
</feature>
<name>A0A1E4U2B0_PACTA</name>
<dbReference type="Proteomes" id="UP000094236">
    <property type="component" value="Unassembled WGS sequence"/>
</dbReference>
<evidence type="ECO:0000256" key="1">
    <source>
        <dbReference type="ARBA" id="ARBA00022723"/>
    </source>
</evidence>
<evidence type="ECO:0000313" key="8">
    <source>
        <dbReference type="Proteomes" id="UP000094236"/>
    </source>
</evidence>
<reference evidence="8" key="1">
    <citation type="submission" date="2016-05" db="EMBL/GenBank/DDBJ databases">
        <title>Comparative genomics of biotechnologically important yeasts.</title>
        <authorList>
            <consortium name="DOE Joint Genome Institute"/>
            <person name="Riley R."/>
            <person name="Haridas S."/>
            <person name="Wolfe K.H."/>
            <person name="Lopes M.R."/>
            <person name="Hittinger C.T."/>
            <person name="Goker M."/>
            <person name="Salamov A."/>
            <person name="Wisecaver J."/>
            <person name="Long T.M."/>
            <person name="Aerts A.L."/>
            <person name="Barry K."/>
            <person name="Choi C."/>
            <person name="Clum A."/>
            <person name="Coughlan A.Y."/>
            <person name="Deshpande S."/>
            <person name="Douglass A.P."/>
            <person name="Hanson S.J."/>
            <person name="Klenk H.-P."/>
            <person name="Labutti K."/>
            <person name="Lapidus A."/>
            <person name="Lindquist E."/>
            <person name="Lipzen A."/>
            <person name="Meier-Kolthoff J.P."/>
            <person name="Ohm R.A."/>
            <person name="Otillar R.P."/>
            <person name="Pangilinan J."/>
            <person name="Peng Y."/>
            <person name="Rokas A."/>
            <person name="Rosa C.A."/>
            <person name="Scheuner C."/>
            <person name="Sibirny A.A."/>
            <person name="Slot J.C."/>
            <person name="Stielow J.B."/>
            <person name="Sun H."/>
            <person name="Kurtzman C.P."/>
            <person name="Blackwell M."/>
            <person name="Grigoriev I.V."/>
            <person name="Jeffries T.W."/>
        </authorList>
    </citation>
    <scope>NUCLEOTIDE SEQUENCE [LARGE SCALE GENOMIC DNA]</scope>
    <source>
        <strain evidence="8">NRRL Y-2460</strain>
    </source>
</reference>